<organism evidence="1 2">
    <name type="scientific">Mycobacterium gallinarum</name>
    <dbReference type="NCBI Taxonomy" id="39689"/>
    <lineage>
        <taxon>Bacteria</taxon>
        <taxon>Bacillati</taxon>
        <taxon>Actinomycetota</taxon>
        <taxon>Actinomycetes</taxon>
        <taxon>Mycobacteriales</taxon>
        <taxon>Mycobacteriaceae</taxon>
        <taxon>Mycobacterium</taxon>
    </lineage>
</organism>
<dbReference type="AlphaFoldDB" id="A0A9W4B6X0"/>
<sequence length="303" mass="33604">MEGIDGPFLGSEAIAGGRVTRRALQRQFARVYRDVYLPKAQPITPVVRAKAAWLWARRDATLGGLSAAAMLGSKWIGPEEPADLFRLGDAVDGINIHRDQLNAEEVCIVGGIPTTTPARTAFDLARRDTLERAIMRLDALANATRLKCPDVVEVIERHAGARGIVQLRRAVELMDAGAESPQETRTRLLLIAAGFPRPTTQILVYNEFGDLVGRIDLGWPEWKVGVEYDGPQHWATSEAHARTIERIADLEAEGWTIVRLSRDILRYRRGVFLARVQKAMGTAGWPFVDEIRLDAQMPVDLVP</sequence>
<evidence type="ECO:0000313" key="2">
    <source>
        <dbReference type="Proteomes" id="UP000465785"/>
    </source>
</evidence>
<dbReference type="SUPFAM" id="SSF52980">
    <property type="entry name" value="Restriction endonuclease-like"/>
    <property type="match status" value="1"/>
</dbReference>
<accession>A0A9W4B6X0</accession>
<name>A0A9W4B6X0_9MYCO</name>
<dbReference type="KEGG" id="mgau:MGALJ_46640"/>
<keyword evidence="2" id="KW-1185">Reference proteome</keyword>
<protein>
    <recommendedName>
        <fullName evidence="3">DUF559 domain-containing protein</fullName>
    </recommendedName>
</protein>
<evidence type="ECO:0000313" key="1">
    <source>
        <dbReference type="EMBL" id="BBY94995.1"/>
    </source>
</evidence>
<gene>
    <name evidence="1" type="ORF">MGALJ_46640</name>
</gene>
<evidence type="ECO:0008006" key="3">
    <source>
        <dbReference type="Google" id="ProtNLM"/>
    </source>
</evidence>
<dbReference type="RefSeq" id="WP_174262140.1">
    <property type="nucleotide sequence ID" value="NZ_AP022601.1"/>
</dbReference>
<dbReference type="InterPro" id="IPR011335">
    <property type="entry name" value="Restrct_endonuc-II-like"/>
</dbReference>
<proteinExistence type="predicted"/>
<reference evidence="1 2" key="1">
    <citation type="journal article" date="2019" name="Emerg. Microbes Infect.">
        <title>Comprehensive subspecies identification of 175 nontuberculous mycobacteria species based on 7547 genomic profiles.</title>
        <authorList>
            <person name="Matsumoto Y."/>
            <person name="Kinjo T."/>
            <person name="Motooka D."/>
            <person name="Nabeya D."/>
            <person name="Jung N."/>
            <person name="Uechi K."/>
            <person name="Horii T."/>
            <person name="Iida T."/>
            <person name="Fujita J."/>
            <person name="Nakamura S."/>
        </authorList>
    </citation>
    <scope>NUCLEOTIDE SEQUENCE [LARGE SCALE GENOMIC DNA]</scope>
    <source>
        <strain evidence="1 2">JCM 6399</strain>
    </source>
</reference>
<dbReference type="Proteomes" id="UP000465785">
    <property type="component" value="Chromosome"/>
</dbReference>
<dbReference type="EMBL" id="AP022601">
    <property type="protein sequence ID" value="BBY94995.1"/>
    <property type="molecule type" value="Genomic_DNA"/>
</dbReference>